<organism evidence="1 2">
    <name type="scientific">Cyclotella atomus</name>
    <dbReference type="NCBI Taxonomy" id="382360"/>
    <lineage>
        <taxon>Eukaryota</taxon>
        <taxon>Sar</taxon>
        <taxon>Stramenopiles</taxon>
        <taxon>Ochrophyta</taxon>
        <taxon>Bacillariophyta</taxon>
        <taxon>Coscinodiscophyceae</taxon>
        <taxon>Thalassiosirophycidae</taxon>
        <taxon>Stephanodiscales</taxon>
        <taxon>Stephanodiscaceae</taxon>
        <taxon>Cyclotella</taxon>
    </lineage>
</organism>
<sequence>MSTIKREEHDDEATVFVNPVEIKPEQVSSIGRKRSYEIKYEDTSDDESRFSHGCTAYDDEPVEIKTQIDIDAAKAKNAKETRDTLRKYGDRVLLAWQSFVDRPDGTREKKGMLALGGGNQTGLLWYKNEKDRSNPAVFHGDFKLCYALALHESWNWYV</sequence>
<accession>A0ABD3NB64</accession>
<evidence type="ECO:0000313" key="2">
    <source>
        <dbReference type="Proteomes" id="UP001530400"/>
    </source>
</evidence>
<comment type="caution">
    <text evidence="1">The sequence shown here is derived from an EMBL/GenBank/DDBJ whole genome shotgun (WGS) entry which is preliminary data.</text>
</comment>
<evidence type="ECO:0000313" key="1">
    <source>
        <dbReference type="EMBL" id="KAL3773314.1"/>
    </source>
</evidence>
<proteinExistence type="predicted"/>
<name>A0ABD3NB64_9STRA</name>
<dbReference type="Proteomes" id="UP001530400">
    <property type="component" value="Unassembled WGS sequence"/>
</dbReference>
<keyword evidence="2" id="KW-1185">Reference proteome</keyword>
<dbReference type="EMBL" id="JALLPJ020001238">
    <property type="protein sequence ID" value="KAL3773314.1"/>
    <property type="molecule type" value="Genomic_DNA"/>
</dbReference>
<reference evidence="1 2" key="1">
    <citation type="submission" date="2024-10" db="EMBL/GenBank/DDBJ databases">
        <title>Updated reference genomes for cyclostephanoid diatoms.</title>
        <authorList>
            <person name="Roberts W.R."/>
            <person name="Alverson A.J."/>
        </authorList>
    </citation>
    <scope>NUCLEOTIDE SEQUENCE [LARGE SCALE GENOMIC DNA]</scope>
    <source>
        <strain evidence="1 2">AJA010-31</strain>
    </source>
</reference>
<protein>
    <submittedName>
        <fullName evidence="1">Uncharacterized protein</fullName>
    </submittedName>
</protein>
<dbReference type="AlphaFoldDB" id="A0ABD3NB64"/>
<gene>
    <name evidence="1" type="ORF">ACHAWO_002897</name>
</gene>